<protein>
    <submittedName>
        <fullName evidence="2">Unannotated protein</fullName>
    </submittedName>
</protein>
<keyword evidence="1" id="KW-0472">Membrane</keyword>
<name>A0A6J6FQA4_9ZZZZ</name>
<gene>
    <name evidence="2" type="ORF">UFOPK1807_00167</name>
</gene>
<dbReference type="AlphaFoldDB" id="A0A6J6FQA4"/>
<keyword evidence="1" id="KW-0812">Transmembrane</keyword>
<feature type="transmembrane region" description="Helical" evidence="1">
    <location>
        <begin position="6"/>
        <end position="33"/>
    </location>
</feature>
<feature type="transmembrane region" description="Helical" evidence="1">
    <location>
        <begin position="40"/>
        <end position="61"/>
    </location>
</feature>
<sequence>MEMYLFAILIIIVMNALPAFAPPTWMALVFFLLNYDLNPVVLVALGVASATSGRAILAWYFRKFSHLVPTRFSQNMEYAGNFLSSNSSKKYAVLALFLISPISSAQLFEAAGMAKTVPLKPLLAAFAAGRTISYSTYVTGASVIAASSIGEVIIHDLKSPWAIAAQLAMIIAFVIFGSIDWKRILEKGSR</sequence>
<feature type="transmembrane region" description="Helical" evidence="1">
    <location>
        <begin position="91"/>
        <end position="111"/>
    </location>
</feature>
<feature type="transmembrane region" description="Helical" evidence="1">
    <location>
        <begin position="160"/>
        <end position="181"/>
    </location>
</feature>
<organism evidence="2">
    <name type="scientific">freshwater metagenome</name>
    <dbReference type="NCBI Taxonomy" id="449393"/>
    <lineage>
        <taxon>unclassified sequences</taxon>
        <taxon>metagenomes</taxon>
        <taxon>ecological metagenomes</taxon>
    </lineage>
</organism>
<proteinExistence type="predicted"/>
<accession>A0A6J6FQA4</accession>
<dbReference type="EMBL" id="CAEZUI010000010">
    <property type="protein sequence ID" value="CAB4589133.1"/>
    <property type="molecule type" value="Genomic_DNA"/>
</dbReference>
<evidence type="ECO:0000313" key="2">
    <source>
        <dbReference type="EMBL" id="CAB4589133.1"/>
    </source>
</evidence>
<keyword evidence="1" id="KW-1133">Transmembrane helix</keyword>
<reference evidence="2" key="1">
    <citation type="submission" date="2020-05" db="EMBL/GenBank/DDBJ databases">
        <authorList>
            <person name="Chiriac C."/>
            <person name="Salcher M."/>
            <person name="Ghai R."/>
            <person name="Kavagutti S V."/>
        </authorList>
    </citation>
    <scope>NUCLEOTIDE SEQUENCE</scope>
</reference>
<evidence type="ECO:0000256" key="1">
    <source>
        <dbReference type="SAM" id="Phobius"/>
    </source>
</evidence>